<keyword evidence="3" id="KW-1185">Reference proteome</keyword>
<evidence type="ECO:0000313" key="2">
    <source>
        <dbReference type="EMBL" id="GHI14130.1"/>
    </source>
</evidence>
<sequence>MEVKNQEAIAAVACCTGPSVRARLFLRWDTNAFATAELCAGKVDGKQAESVLDTQGRVSVGEPHQCDHWGRGSADGDKDVRAGLGLALEAATTGRPPGSRGEELGCHSEAQAHIMHDTINLLDYGDAEGKEGKADRTGNDAAQREARQSYTSRRESADDALRERK</sequence>
<organism evidence="2 3">
    <name type="scientific">Streptomyces virginiae</name>
    <name type="common">Streptomyces cinnamonensis</name>
    <dbReference type="NCBI Taxonomy" id="1961"/>
    <lineage>
        <taxon>Bacteria</taxon>
        <taxon>Bacillati</taxon>
        <taxon>Actinomycetota</taxon>
        <taxon>Actinomycetes</taxon>
        <taxon>Kitasatosporales</taxon>
        <taxon>Streptomycetaceae</taxon>
        <taxon>Streptomyces</taxon>
    </lineage>
</organism>
<protein>
    <submittedName>
        <fullName evidence="2">Uncharacterized protein</fullName>
    </submittedName>
</protein>
<dbReference type="Proteomes" id="UP000660554">
    <property type="component" value="Unassembled WGS sequence"/>
</dbReference>
<name>A0ABQ3NMZ0_STRVG</name>
<reference evidence="3" key="1">
    <citation type="submission" date="2020-09" db="EMBL/GenBank/DDBJ databases">
        <title>Whole genome shotgun sequence of Streptomyces cinnamonensis NBRC 15873.</title>
        <authorList>
            <person name="Komaki H."/>
            <person name="Tamura T."/>
        </authorList>
    </citation>
    <scope>NUCLEOTIDE SEQUENCE [LARGE SCALE GENOMIC DNA]</scope>
    <source>
        <strain evidence="3">NBRC 15873</strain>
    </source>
</reference>
<evidence type="ECO:0000313" key="3">
    <source>
        <dbReference type="Proteomes" id="UP000660554"/>
    </source>
</evidence>
<feature type="region of interest" description="Disordered" evidence="1">
    <location>
        <begin position="125"/>
        <end position="165"/>
    </location>
</feature>
<accession>A0ABQ3NMZ0</accession>
<proteinExistence type="predicted"/>
<dbReference type="EMBL" id="BNDV01000008">
    <property type="protein sequence ID" value="GHI14130.1"/>
    <property type="molecule type" value="Genomic_DNA"/>
</dbReference>
<feature type="compositionally biased region" description="Basic and acidic residues" evidence="1">
    <location>
        <begin position="127"/>
        <end position="165"/>
    </location>
</feature>
<comment type="caution">
    <text evidence="2">The sequence shown here is derived from an EMBL/GenBank/DDBJ whole genome shotgun (WGS) entry which is preliminary data.</text>
</comment>
<evidence type="ECO:0000256" key="1">
    <source>
        <dbReference type="SAM" id="MobiDB-lite"/>
    </source>
</evidence>
<gene>
    <name evidence="2" type="ORF">Scinn_35930</name>
</gene>